<feature type="transmembrane region" description="Helical" evidence="3">
    <location>
        <begin position="285"/>
        <end position="305"/>
    </location>
</feature>
<keyword evidence="3" id="KW-0812">Transmembrane</keyword>
<dbReference type="Pfam" id="PF04488">
    <property type="entry name" value="Gly_transf_sug"/>
    <property type="match status" value="1"/>
</dbReference>
<dbReference type="PANTHER" id="PTHR32385">
    <property type="entry name" value="MANNOSYL PHOSPHORYLINOSITOL CERAMIDE SYNTHASE"/>
    <property type="match status" value="1"/>
</dbReference>
<name>A0A2C5Z5E4_9HYPO</name>
<dbReference type="InterPro" id="IPR007577">
    <property type="entry name" value="GlycoTrfase_DXD_sugar-bd_CS"/>
</dbReference>
<dbReference type="Proteomes" id="UP000224854">
    <property type="component" value="Unassembled WGS sequence"/>
</dbReference>
<accession>A0A2C5Z5E4</accession>
<proteinExistence type="inferred from homology"/>
<dbReference type="InterPro" id="IPR051706">
    <property type="entry name" value="Glycosyltransferase_domain"/>
</dbReference>
<keyword evidence="2" id="KW-0808">Transferase</keyword>
<dbReference type="EMBL" id="NJEU01000328">
    <property type="protein sequence ID" value="PHH76237.1"/>
    <property type="molecule type" value="Genomic_DNA"/>
</dbReference>
<dbReference type="Gene3D" id="3.90.550.20">
    <property type="match status" value="1"/>
</dbReference>
<reference evidence="4 5" key="1">
    <citation type="submission" date="2017-06" db="EMBL/GenBank/DDBJ databases">
        <title>Ant-infecting Ophiocordyceps genomes reveal a high diversity of potential behavioral manipulation genes and a possible major role for enterotoxins.</title>
        <authorList>
            <person name="De Bekker C."/>
            <person name="Evans H.C."/>
            <person name="Brachmann A."/>
            <person name="Hughes D.P."/>
        </authorList>
    </citation>
    <scope>NUCLEOTIDE SEQUENCE [LARGE SCALE GENOMIC DNA]</scope>
    <source>
        <strain evidence="4 5">1348a</strain>
    </source>
</reference>
<dbReference type="InterPro" id="IPR029044">
    <property type="entry name" value="Nucleotide-diphossugar_trans"/>
</dbReference>
<dbReference type="SUPFAM" id="SSF53448">
    <property type="entry name" value="Nucleotide-diphospho-sugar transferases"/>
    <property type="match status" value="1"/>
</dbReference>
<keyword evidence="5" id="KW-1185">Reference proteome</keyword>
<organism evidence="4 5">
    <name type="scientific">Ophiocordyceps australis</name>
    <dbReference type="NCBI Taxonomy" id="1399860"/>
    <lineage>
        <taxon>Eukaryota</taxon>
        <taxon>Fungi</taxon>
        <taxon>Dikarya</taxon>
        <taxon>Ascomycota</taxon>
        <taxon>Pezizomycotina</taxon>
        <taxon>Sordariomycetes</taxon>
        <taxon>Hypocreomycetidae</taxon>
        <taxon>Hypocreales</taxon>
        <taxon>Ophiocordycipitaceae</taxon>
        <taxon>Ophiocordyceps</taxon>
    </lineage>
</organism>
<dbReference type="PANTHER" id="PTHR32385:SF15">
    <property type="entry name" value="INOSITOL PHOSPHOCERAMIDE MANNOSYLTRANSFERASE 1"/>
    <property type="match status" value="1"/>
</dbReference>
<protein>
    <submittedName>
        <fullName evidence="4">Uncharacterized protein</fullName>
    </submittedName>
</protein>
<evidence type="ECO:0000256" key="1">
    <source>
        <dbReference type="ARBA" id="ARBA00009003"/>
    </source>
</evidence>
<dbReference type="GO" id="GO:0051999">
    <property type="term" value="P:mannosyl-inositol phosphorylceramide biosynthetic process"/>
    <property type="evidence" value="ECO:0007669"/>
    <property type="project" value="TreeGrafter"/>
</dbReference>
<comment type="similarity">
    <text evidence="1">Belongs to the glycosyltransferase 32 family.</text>
</comment>
<evidence type="ECO:0000313" key="5">
    <source>
        <dbReference type="Proteomes" id="UP000224854"/>
    </source>
</evidence>
<evidence type="ECO:0000256" key="3">
    <source>
        <dbReference type="SAM" id="Phobius"/>
    </source>
</evidence>
<gene>
    <name evidence="4" type="ORF">CDD82_4075</name>
</gene>
<dbReference type="GO" id="GO:0000030">
    <property type="term" value="F:mannosyltransferase activity"/>
    <property type="evidence" value="ECO:0007669"/>
    <property type="project" value="TreeGrafter"/>
</dbReference>
<evidence type="ECO:0000313" key="4">
    <source>
        <dbReference type="EMBL" id="PHH76237.1"/>
    </source>
</evidence>
<evidence type="ECO:0000256" key="2">
    <source>
        <dbReference type="ARBA" id="ARBA00022679"/>
    </source>
</evidence>
<keyword evidence="3" id="KW-0472">Membrane</keyword>
<sequence length="328" mass="36843">MAFGPGLKRLFVAAIVLITILVVSHQLSYTRGVLSEGQLRESVELIKRCEPRRLESSDQDRIPNIIHQVWKTSNVSTYSSEIEASYDSWKKSLEPLNYTVKLWTDNDVLGLVESKYSWLLSTYQGYSHNIQRADIARVVIVHAQGGIYADLDVTPTSVSKIECLQRLGMQAIFAPTGGNAGVSNHFFMAKRASPFLQSVLEEAKQRGGATSRRILLPYLQVFWSTGPIMVTAALYKYVWLFGGTKHDLGLLDEEYTWDVVAHVAGRSWHGTDGQALNYIGDHVRVMVTLVGVVFVAMTVVFLCFVRVRHGQSIGILTLNSYITRWRMI</sequence>
<dbReference type="OrthoDB" id="409543at2759"/>
<dbReference type="GO" id="GO:0016020">
    <property type="term" value="C:membrane"/>
    <property type="evidence" value="ECO:0007669"/>
    <property type="project" value="GOC"/>
</dbReference>
<comment type="caution">
    <text evidence="4">The sequence shown here is derived from an EMBL/GenBank/DDBJ whole genome shotgun (WGS) entry which is preliminary data.</text>
</comment>
<dbReference type="AlphaFoldDB" id="A0A2C5Z5E4"/>
<keyword evidence="3" id="KW-1133">Transmembrane helix</keyword>